<proteinExistence type="predicted"/>
<protein>
    <submittedName>
        <fullName evidence="2">Uncharacterized protein</fullName>
    </submittedName>
</protein>
<gene>
    <name evidence="2" type="ORF">E7V67_013610</name>
</gene>
<reference evidence="2 3" key="1">
    <citation type="journal article" date="2019" name="Int. J. Syst. Evol. Microbiol.">
        <title>The Draft Whole-Genome Sequence of the Antibiotic Producer Empedobacter haloabium ATCC 31962 Provides Indications for Its Taxonomic Reclassification.</title>
        <authorList>
            <person name="Miess H."/>
            <person name="Arlt P."/>
            <person name="Apel A.K."/>
            <person name="Weber T."/>
            <person name="Nieselt K."/>
            <person name="Hanssen F."/>
            <person name="Czemmel S."/>
            <person name="Nahnsen S."/>
            <person name="Gross H."/>
        </authorList>
    </citation>
    <scope>NUCLEOTIDE SEQUENCE [LARGE SCALE GENOMIC DNA]</scope>
    <source>
        <strain evidence="2 3">ATCC 31962</strain>
    </source>
</reference>
<dbReference type="EMBL" id="CP136508">
    <property type="protein sequence ID" value="WUR16092.1"/>
    <property type="molecule type" value="Genomic_DNA"/>
</dbReference>
<accession>A0ABZ1UTN1</accession>
<evidence type="ECO:0000256" key="1">
    <source>
        <dbReference type="SAM" id="MobiDB-lite"/>
    </source>
</evidence>
<feature type="region of interest" description="Disordered" evidence="1">
    <location>
        <begin position="1"/>
        <end position="38"/>
    </location>
</feature>
<evidence type="ECO:0000313" key="2">
    <source>
        <dbReference type="EMBL" id="WUR16092.1"/>
    </source>
</evidence>
<organism evidence="2 3">
    <name type="scientific">[Empedobacter] haloabium</name>
    <dbReference type="NCBI Taxonomy" id="592317"/>
    <lineage>
        <taxon>Bacteria</taxon>
        <taxon>Pseudomonadati</taxon>
        <taxon>Pseudomonadota</taxon>
        <taxon>Betaproteobacteria</taxon>
        <taxon>Burkholderiales</taxon>
        <taxon>Oxalobacteraceae</taxon>
        <taxon>Telluria group</taxon>
        <taxon>Telluria group incertae sedis</taxon>
    </lineage>
</organism>
<keyword evidence="3" id="KW-1185">Reference proteome</keyword>
<name>A0ABZ1UTN1_9BURK</name>
<evidence type="ECO:0000313" key="3">
    <source>
        <dbReference type="Proteomes" id="UP000321323"/>
    </source>
</evidence>
<sequence length="60" mass="6094">MSSPICTIAAPPAPRQHPPACARAAQPAPPADSATEVATAPPASFSNALMRLYAGLVLLR</sequence>
<dbReference type="Proteomes" id="UP000321323">
    <property type="component" value="Chromosome"/>
</dbReference>